<comment type="caution">
    <text evidence="2">The sequence shown here is derived from an EMBL/GenBank/DDBJ whole genome shotgun (WGS) entry which is preliminary data.</text>
</comment>
<dbReference type="PANTHER" id="PTHR36507">
    <property type="entry name" value="BLL1555 PROTEIN"/>
    <property type="match status" value="1"/>
</dbReference>
<accession>A0A1F7UJF5</accession>
<gene>
    <name evidence="2" type="ORF">A3E39_02850</name>
</gene>
<keyword evidence="1" id="KW-0732">Signal</keyword>
<dbReference type="InterPro" id="IPR052721">
    <property type="entry name" value="ET_Amicyanin"/>
</dbReference>
<name>A0A1F7UJF5_9BACT</name>
<dbReference type="Gene3D" id="2.60.40.420">
    <property type="entry name" value="Cupredoxins - blue copper proteins"/>
    <property type="match status" value="1"/>
</dbReference>
<proteinExistence type="predicted"/>
<feature type="chain" id="PRO_5009533045" evidence="1">
    <location>
        <begin position="25"/>
        <end position="270"/>
    </location>
</feature>
<dbReference type="AlphaFoldDB" id="A0A1F7UJF5"/>
<dbReference type="PANTHER" id="PTHR36507:SF1">
    <property type="entry name" value="BLL1555 PROTEIN"/>
    <property type="match status" value="1"/>
</dbReference>
<dbReference type="EMBL" id="MGEH01000032">
    <property type="protein sequence ID" value="OGL78413.1"/>
    <property type="molecule type" value="Genomic_DNA"/>
</dbReference>
<evidence type="ECO:0000313" key="3">
    <source>
        <dbReference type="Proteomes" id="UP000176603"/>
    </source>
</evidence>
<protein>
    <submittedName>
        <fullName evidence="2">Uncharacterized protein</fullName>
    </submittedName>
</protein>
<dbReference type="SUPFAM" id="SSF49503">
    <property type="entry name" value="Cupredoxins"/>
    <property type="match status" value="1"/>
</dbReference>
<evidence type="ECO:0000256" key="1">
    <source>
        <dbReference type="SAM" id="SignalP"/>
    </source>
</evidence>
<sequence>MRINSRVMAIATAIATMSTSFVPAATHAAMTNEPSAVFSPGDLIKGQSTSSVYYYASNGKRYVFPNEKTYFTWYTDFSTVKTISDAQLGVIAIGGNVTYRPGMKMLKITTDPRTYVVDQGGILRHVGSEQLANTLYGLNWKNVIEDLPDPFFINYRVGTAIQTASDYNPANVKTLTTTIAQDKQFDETKVTISIGSPSSGIVPASTTVKKGVQITWTNRDNQLHTVVGTGIDSGNIQVGQSWSKTFDTVGSFDYHCGIHTSMQGTVNVVQ</sequence>
<reference evidence="2 3" key="1">
    <citation type="journal article" date="2016" name="Nat. Commun.">
        <title>Thousands of microbial genomes shed light on interconnected biogeochemical processes in an aquifer system.</title>
        <authorList>
            <person name="Anantharaman K."/>
            <person name="Brown C.T."/>
            <person name="Hug L.A."/>
            <person name="Sharon I."/>
            <person name="Castelle C.J."/>
            <person name="Probst A.J."/>
            <person name="Thomas B.C."/>
            <person name="Singh A."/>
            <person name="Wilkins M.J."/>
            <person name="Karaoz U."/>
            <person name="Brodie E.L."/>
            <person name="Williams K.H."/>
            <person name="Hubbard S.S."/>
            <person name="Banfield J.F."/>
        </authorList>
    </citation>
    <scope>NUCLEOTIDE SEQUENCE [LARGE SCALE GENOMIC DNA]</scope>
</reference>
<feature type="signal peptide" evidence="1">
    <location>
        <begin position="1"/>
        <end position="24"/>
    </location>
</feature>
<dbReference type="InterPro" id="IPR008972">
    <property type="entry name" value="Cupredoxin"/>
</dbReference>
<dbReference type="STRING" id="1802399.A3E39_02850"/>
<organism evidence="2 3">
    <name type="scientific">Candidatus Uhrbacteria bacterium RIFCSPHIGHO2_12_FULL_60_25</name>
    <dbReference type="NCBI Taxonomy" id="1802399"/>
    <lineage>
        <taxon>Bacteria</taxon>
        <taxon>Candidatus Uhriibacteriota</taxon>
    </lineage>
</organism>
<dbReference type="Proteomes" id="UP000176603">
    <property type="component" value="Unassembled WGS sequence"/>
</dbReference>
<evidence type="ECO:0000313" key="2">
    <source>
        <dbReference type="EMBL" id="OGL78413.1"/>
    </source>
</evidence>